<dbReference type="OrthoDB" id="9775268at2"/>
<feature type="transmembrane region" description="Helical" evidence="7">
    <location>
        <begin position="244"/>
        <end position="263"/>
    </location>
</feature>
<keyword evidence="3" id="KW-1003">Cell membrane</keyword>
<accession>A0A2W1L9T6</accession>
<keyword evidence="2" id="KW-0813">Transport</keyword>
<sequence>MSNLQRNSKLLLYGQALSFMGDYCVLPALLILSTYYQDYWVTSGVIIVRSIPMILQPFLGVWVDRFSRVKIMLWTDIIRGFIFLSVTLLPSGEYPSFFLLLLLLSYGSGVFFNPARLAVMSSLGDDIKRVNTLFAKATTLCVIAGALIGAGFLAVGSVKSAVAFNALTYFVSAIFIGRMNIQSEASLKIRKAKMVESFLQGMKEIGRNPFVLNAVLTMMAMSLVCGVVYSYFPIVSQSIGEGEIGNFILTVTIGLGGFLGALLVNRWGFNSDRGLVYFIVLSLTSLSVFMYSSSFSIAFIAAVGLFVALEYGEVLAKVKVQENSGNEIQGRIFAVSEALIGLAISVGSTLVNFASTLVILSLLIISMLGLFVHTKLVNKLYVTTSNEQSSTIL</sequence>
<feature type="transmembrane region" description="Helical" evidence="7">
    <location>
        <begin position="39"/>
        <end position="59"/>
    </location>
</feature>
<reference evidence="8 9" key="1">
    <citation type="submission" date="2018-06" db="EMBL/GenBank/DDBJ databases">
        <title>Paenibacillus imtechensis sp. nov.</title>
        <authorList>
            <person name="Pinnaka A.K."/>
            <person name="Singh H."/>
            <person name="Kaur M."/>
        </authorList>
    </citation>
    <scope>NUCLEOTIDE SEQUENCE [LARGE SCALE GENOMIC DNA]</scope>
    <source>
        <strain evidence="8 9">SMB1</strain>
    </source>
</reference>
<feature type="transmembrane region" description="Helical" evidence="7">
    <location>
        <begin position="210"/>
        <end position="232"/>
    </location>
</feature>
<keyword evidence="5 7" id="KW-1133">Transmembrane helix</keyword>
<dbReference type="Gene3D" id="1.20.1250.20">
    <property type="entry name" value="MFS general substrate transporter like domains"/>
    <property type="match status" value="1"/>
</dbReference>
<evidence type="ECO:0000256" key="6">
    <source>
        <dbReference type="ARBA" id="ARBA00023136"/>
    </source>
</evidence>
<dbReference type="InterPro" id="IPR022324">
    <property type="entry name" value="Bacilysin_exporter_BacE_put"/>
</dbReference>
<comment type="caution">
    <text evidence="8">The sequence shown here is derived from an EMBL/GenBank/DDBJ whole genome shotgun (WGS) entry which is preliminary data.</text>
</comment>
<keyword evidence="9" id="KW-1185">Reference proteome</keyword>
<dbReference type="PANTHER" id="PTHR43266:SF10">
    <property type="entry name" value="BACILYSIN EXPORTER BACE-RELATED"/>
    <property type="match status" value="1"/>
</dbReference>
<dbReference type="InterPro" id="IPR011701">
    <property type="entry name" value="MFS"/>
</dbReference>
<evidence type="ECO:0000313" key="8">
    <source>
        <dbReference type="EMBL" id="PZD96006.1"/>
    </source>
</evidence>
<dbReference type="RefSeq" id="WP_111146751.1">
    <property type="nucleotide sequence ID" value="NZ_QKRB01000043.1"/>
</dbReference>
<proteinExistence type="predicted"/>
<evidence type="ECO:0000256" key="3">
    <source>
        <dbReference type="ARBA" id="ARBA00022475"/>
    </source>
</evidence>
<feature type="transmembrane region" description="Helical" evidence="7">
    <location>
        <begin position="12"/>
        <end position="33"/>
    </location>
</feature>
<feature type="transmembrane region" description="Helical" evidence="7">
    <location>
        <begin position="94"/>
        <end position="112"/>
    </location>
</feature>
<dbReference type="EMBL" id="QKRB01000043">
    <property type="protein sequence ID" value="PZD96006.1"/>
    <property type="molecule type" value="Genomic_DNA"/>
</dbReference>
<evidence type="ECO:0000256" key="7">
    <source>
        <dbReference type="SAM" id="Phobius"/>
    </source>
</evidence>
<dbReference type="SUPFAM" id="SSF103473">
    <property type="entry name" value="MFS general substrate transporter"/>
    <property type="match status" value="1"/>
</dbReference>
<evidence type="ECO:0000256" key="1">
    <source>
        <dbReference type="ARBA" id="ARBA00004651"/>
    </source>
</evidence>
<comment type="subcellular location">
    <subcellularLocation>
        <location evidence="1">Cell membrane</location>
        <topology evidence="1">Multi-pass membrane protein</topology>
    </subcellularLocation>
</comment>
<dbReference type="CDD" id="cd06173">
    <property type="entry name" value="MFS_MefA_like"/>
    <property type="match status" value="1"/>
</dbReference>
<dbReference type="PRINTS" id="PR01988">
    <property type="entry name" value="EXPORTERBACE"/>
</dbReference>
<protein>
    <submittedName>
        <fullName evidence="8">MFS transporter</fullName>
    </submittedName>
</protein>
<dbReference type="PANTHER" id="PTHR43266">
    <property type="entry name" value="MACROLIDE-EFFLUX PROTEIN"/>
    <property type="match status" value="1"/>
</dbReference>
<keyword evidence="6 7" id="KW-0472">Membrane</keyword>
<feature type="transmembrane region" description="Helical" evidence="7">
    <location>
        <begin position="353"/>
        <end position="372"/>
    </location>
</feature>
<feature type="transmembrane region" description="Helical" evidence="7">
    <location>
        <begin position="133"/>
        <end position="155"/>
    </location>
</feature>
<dbReference type="AlphaFoldDB" id="A0A2W1L9T6"/>
<dbReference type="Pfam" id="PF07690">
    <property type="entry name" value="MFS_1"/>
    <property type="match status" value="1"/>
</dbReference>
<feature type="transmembrane region" description="Helical" evidence="7">
    <location>
        <begin position="161"/>
        <end position="181"/>
    </location>
</feature>
<dbReference type="Proteomes" id="UP000249522">
    <property type="component" value="Unassembled WGS sequence"/>
</dbReference>
<dbReference type="InterPro" id="IPR036259">
    <property type="entry name" value="MFS_trans_sf"/>
</dbReference>
<keyword evidence="4 7" id="KW-0812">Transmembrane</keyword>
<name>A0A2W1L9T6_9BACL</name>
<gene>
    <name evidence="8" type="ORF">DNH61_11300</name>
</gene>
<evidence type="ECO:0000313" key="9">
    <source>
        <dbReference type="Proteomes" id="UP000249522"/>
    </source>
</evidence>
<evidence type="ECO:0000256" key="5">
    <source>
        <dbReference type="ARBA" id="ARBA00022989"/>
    </source>
</evidence>
<organism evidence="8 9">
    <name type="scientific">Paenibacillus sambharensis</name>
    <dbReference type="NCBI Taxonomy" id="1803190"/>
    <lineage>
        <taxon>Bacteria</taxon>
        <taxon>Bacillati</taxon>
        <taxon>Bacillota</taxon>
        <taxon>Bacilli</taxon>
        <taxon>Bacillales</taxon>
        <taxon>Paenibacillaceae</taxon>
        <taxon>Paenibacillus</taxon>
    </lineage>
</organism>
<evidence type="ECO:0000256" key="2">
    <source>
        <dbReference type="ARBA" id="ARBA00022448"/>
    </source>
</evidence>
<evidence type="ECO:0000256" key="4">
    <source>
        <dbReference type="ARBA" id="ARBA00022692"/>
    </source>
</evidence>
<dbReference type="GO" id="GO:0005886">
    <property type="term" value="C:plasma membrane"/>
    <property type="evidence" value="ECO:0007669"/>
    <property type="project" value="UniProtKB-SubCell"/>
</dbReference>
<dbReference type="GO" id="GO:0022857">
    <property type="term" value="F:transmembrane transporter activity"/>
    <property type="evidence" value="ECO:0007669"/>
    <property type="project" value="InterPro"/>
</dbReference>
<feature type="transmembrane region" description="Helical" evidence="7">
    <location>
        <begin position="275"/>
        <end position="291"/>
    </location>
</feature>